<feature type="region of interest" description="Disordered" evidence="1">
    <location>
        <begin position="1"/>
        <end position="38"/>
    </location>
</feature>
<dbReference type="RefSeq" id="XP_026679514.1">
    <property type="nucleotide sequence ID" value="XM_026823713.1"/>
</dbReference>
<sequence length="407" mass="46999">MSGEEEGDEIEDKDGKLTDKQERPEDKSLLPVDRQGRDTQADATDMLNEVTSQLVPRLTGYHMEPDPASATIRLVDQHGNPVQLPPGYRIELDSSGAMQLINEHGDRVDLTTLGDSYLAECMGNIPSGYGLARDPNTGHIVLVTRSGHVVQYPETGDIDLTESQRRIIHPDLWPSSSNISQLPDSSKAFDTVETDQRPPGLKLFGDSDTKPKPEEETYFEQLKTEEGWSILNEMKHVEPATRKKLLTHLIEAIEFEKEFVNCAMSAKLDEERKFTESFMKDKELRQSQFIADLLQRHQHSYDQHEVEVEVVYKLNRENEYIFDKLNEKIKRENLALSQALETELRTNRTRIIAQTNRACYQKCKRILYKYFAEKLAQEIKHVREEFCIRLTNERNAILRDIAQYYKR</sequence>
<proteinExistence type="predicted"/>
<feature type="region of interest" description="Disordered" evidence="1">
    <location>
        <begin position="190"/>
        <end position="213"/>
    </location>
</feature>
<feature type="compositionally biased region" description="Basic and acidic residues" evidence="1">
    <location>
        <begin position="13"/>
        <end position="38"/>
    </location>
</feature>
<dbReference type="KEGG" id="dci:113467501"/>
<evidence type="ECO:0000256" key="1">
    <source>
        <dbReference type="SAM" id="MobiDB-lite"/>
    </source>
</evidence>
<evidence type="ECO:0000313" key="3">
    <source>
        <dbReference type="RefSeq" id="XP_026679514.1"/>
    </source>
</evidence>
<reference evidence="3" key="1">
    <citation type="submission" date="2025-08" db="UniProtKB">
        <authorList>
            <consortium name="RefSeq"/>
        </authorList>
    </citation>
    <scope>IDENTIFICATION</scope>
</reference>
<accession>A0A3Q0ITC4</accession>
<feature type="compositionally biased region" description="Acidic residues" evidence="1">
    <location>
        <begin position="1"/>
        <end position="12"/>
    </location>
</feature>
<evidence type="ECO:0000313" key="2">
    <source>
        <dbReference type="Proteomes" id="UP000079169"/>
    </source>
</evidence>
<organism evidence="2 3">
    <name type="scientific">Diaphorina citri</name>
    <name type="common">Asian citrus psyllid</name>
    <dbReference type="NCBI Taxonomy" id="121845"/>
    <lineage>
        <taxon>Eukaryota</taxon>
        <taxon>Metazoa</taxon>
        <taxon>Ecdysozoa</taxon>
        <taxon>Arthropoda</taxon>
        <taxon>Hexapoda</taxon>
        <taxon>Insecta</taxon>
        <taxon>Pterygota</taxon>
        <taxon>Neoptera</taxon>
        <taxon>Paraneoptera</taxon>
        <taxon>Hemiptera</taxon>
        <taxon>Sternorrhyncha</taxon>
        <taxon>Psylloidea</taxon>
        <taxon>Psyllidae</taxon>
        <taxon>Diaphorininae</taxon>
        <taxon>Diaphorina</taxon>
    </lineage>
</organism>
<dbReference type="GeneID" id="113467501"/>
<dbReference type="AlphaFoldDB" id="A0A3Q0ITC4"/>
<name>A0A3Q0ITC4_DIACI</name>
<dbReference type="Proteomes" id="UP000079169">
    <property type="component" value="Unplaced"/>
</dbReference>
<gene>
    <name evidence="3" type="primary">LOC113467501</name>
</gene>
<protein>
    <submittedName>
        <fullName evidence="3">Uncharacterized protein LOC113467501</fullName>
    </submittedName>
</protein>
<dbReference type="PaxDb" id="121845-A0A3Q0ITC4"/>
<keyword evidence="2" id="KW-1185">Reference proteome</keyword>